<proteinExistence type="predicted"/>
<reference evidence="2 3" key="1">
    <citation type="submission" date="2022-07" db="EMBL/GenBank/DDBJ databases">
        <title>Novel species in genus cellulomonas.</title>
        <authorList>
            <person name="Ye L."/>
        </authorList>
    </citation>
    <scope>NUCLEOTIDE SEQUENCE [LARGE SCALE GENOMIC DNA]</scope>
    <source>
        <strain evidence="3">zg-B89</strain>
    </source>
</reference>
<sequence>MSIEPADLAPHVETTWADDFVVELRLRDVPGDVIGDLLTEVESHVVDSGTPAHEAFGDPTQYAAQIAETAARPDPDAPGELVPIAIGAAAMVVAVGGVVEWWQDGTFERTGGTVALVLGVLLAPFVIARFFAPLVRFVLTAPWWKSWLLAMAALVPMVGLAVLARPWHIGTLPAPPVAVGALVLLAVAIVLELRHPSPVDPLLAPGADRATADEAARRDARRTTLLVWATQVGWVAAAAATGILINRLAG</sequence>
<keyword evidence="1" id="KW-0472">Membrane</keyword>
<keyword evidence="1" id="KW-0812">Transmembrane</keyword>
<feature type="transmembrane region" description="Helical" evidence="1">
    <location>
        <begin position="81"/>
        <end position="102"/>
    </location>
</feature>
<feature type="transmembrane region" description="Helical" evidence="1">
    <location>
        <begin position="225"/>
        <end position="245"/>
    </location>
</feature>
<feature type="transmembrane region" description="Helical" evidence="1">
    <location>
        <begin position="114"/>
        <end position="135"/>
    </location>
</feature>
<dbReference type="RefSeq" id="WP_227575361.1">
    <property type="nucleotide sequence ID" value="NZ_CP101987.1"/>
</dbReference>
<keyword evidence="1" id="KW-1133">Transmembrane helix</keyword>
<evidence type="ECO:0000313" key="3">
    <source>
        <dbReference type="Proteomes" id="UP001316384"/>
    </source>
</evidence>
<organism evidence="2 3">
    <name type="scientific">Cellulomonas xiejunii</name>
    <dbReference type="NCBI Taxonomy" id="2968083"/>
    <lineage>
        <taxon>Bacteria</taxon>
        <taxon>Bacillati</taxon>
        <taxon>Actinomycetota</taxon>
        <taxon>Actinomycetes</taxon>
        <taxon>Micrococcales</taxon>
        <taxon>Cellulomonadaceae</taxon>
        <taxon>Cellulomonas</taxon>
    </lineage>
</organism>
<accession>A0ABY5KLH8</accession>
<feature type="transmembrane region" description="Helical" evidence="1">
    <location>
        <begin position="174"/>
        <end position="193"/>
    </location>
</feature>
<protein>
    <submittedName>
        <fullName evidence="2">Uncharacterized protein</fullName>
    </submittedName>
</protein>
<gene>
    <name evidence="2" type="ORF">NP048_16400</name>
</gene>
<evidence type="ECO:0000256" key="1">
    <source>
        <dbReference type="SAM" id="Phobius"/>
    </source>
</evidence>
<evidence type="ECO:0000313" key="2">
    <source>
        <dbReference type="EMBL" id="UUI71352.1"/>
    </source>
</evidence>
<dbReference type="Proteomes" id="UP001316384">
    <property type="component" value="Chromosome"/>
</dbReference>
<name>A0ABY5KLH8_9CELL</name>
<dbReference type="EMBL" id="CP101987">
    <property type="protein sequence ID" value="UUI71352.1"/>
    <property type="molecule type" value="Genomic_DNA"/>
</dbReference>
<feature type="transmembrane region" description="Helical" evidence="1">
    <location>
        <begin position="147"/>
        <end position="168"/>
    </location>
</feature>
<keyword evidence="3" id="KW-1185">Reference proteome</keyword>